<dbReference type="Proteomes" id="UP000032930">
    <property type="component" value="Chromosome"/>
</dbReference>
<gene>
    <name evidence="1" type="primary">vasA</name>
    <name evidence="1" type="ORF">XBW1_0479</name>
</gene>
<organism evidence="1 2">
    <name type="scientific">Xenorhabdus bovienii</name>
    <name type="common">Xenorhabdus nematophila subsp. bovienii</name>
    <dbReference type="NCBI Taxonomy" id="40576"/>
    <lineage>
        <taxon>Bacteria</taxon>
        <taxon>Pseudomonadati</taxon>
        <taxon>Pseudomonadota</taxon>
        <taxon>Gammaproteobacteria</taxon>
        <taxon>Enterobacterales</taxon>
        <taxon>Morganellaceae</taxon>
        <taxon>Xenorhabdus</taxon>
    </lineage>
</organism>
<evidence type="ECO:0000313" key="2">
    <source>
        <dbReference type="Proteomes" id="UP000032930"/>
    </source>
</evidence>
<reference evidence="1 2" key="1">
    <citation type="submission" date="2014-02" db="EMBL/GenBank/DDBJ databases">
        <authorList>
            <person name="Genoscope - CEA"/>
        </authorList>
    </citation>
    <scope>NUCLEOTIDE SEQUENCE [LARGE SCALE GENOMIC DNA]</scope>
    <source>
        <strain evidence="1 2">CS03</strain>
    </source>
</reference>
<dbReference type="KEGG" id="xbv:XBW1_0479"/>
<evidence type="ECO:0000313" key="1">
    <source>
        <dbReference type="EMBL" id="CDM87836.1"/>
    </source>
</evidence>
<dbReference type="InterPro" id="IPR010272">
    <property type="entry name" value="T6SS_TssF"/>
</dbReference>
<sequence length="69" mass="8035">MKSFEYYYQREFDYLRQLAKIVSEENPHLRDVLGGGDPDVERLFEGASVLTARHWITWRSASSLAPAFL</sequence>
<protein>
    <submittedName>
        <fullName evidence="1">Putative type VI secretion protein VasA</fullName>
    </submittedName>
</protein>
<proteinExistence type="predicted"/>
<accession>A0A0B6X3X0</accession>
<dbReference type="AlphaFoldDB" id="A0A0B6X3X0"/>
<dbReference type="RefSeq" id="WP_046335759.1">
    <property type="nucleotide sequence ID" value="NZ_CAWMEF010000001.1"/>
</dbReference>
<name>A0A0B6X3X0_XENBV</name>
<dbReference type="EMBL" id="FO818637">
    <property type="protein sequence ID" value="CDM87836.1"/>
    <property type="molecule type" value="Genomic_DNA"/>
</dbReference>
<dbReference type="Pfam" id="PF05947">
    <property type="entry name" value="T6SS_TssF"/>
    <property type="match status" value="1"/>
</dbReference>